<organism evidence="6">
    <name type="scientific">Alitta succinea</name>
    <name type="common">Pile worm</name>
    <name type="synonym">Neanthes succinea</name>
    <dbReference type="NCBI Taxonomy" id="981110"/>
    <lineage>
        <taxon>Eukaryota</taxon>
        <taxon>Metazoa</taxon>
        <taxon>Spiralia</taxon>
        <taxon>Lophotrochozoa</taxon>
        <taxon>Annelida</taxon>
        <taxon>Polychaeta</taxon>
        <taxon>Errantia</taxon>
        <taxon>Phyllodocida</taxon>
        <taxon>Nereididae</taxon>
        <taxon>Alitta</taxon>
    </lineage>
</organism>
<dbReference type="GO" id="GO:0006749">
    <property type="term" value="P:glutathione metabolic process"/>
    <property type="evidence" value="ECO:0007669"/>
    <property type="project" value="UniProtKB-UniRule"/>
</dbReference>
<dbReference type="GO" id="GO:0045174">
    <property type="term" value="F:glutathione dehydrogenase (ascorbate) activity"/>
    <property type="evidence" value="ECO:0007669"/>
    <property type="project" value="UniProtKB-UniRule"/>
</dbReference>
<dbReference type="PROSITE" id="PS50405">
    <property type="entry name" value="GST_CTER"/>
    <property type="match status" value="1"/>
</dbReference>
<comment type="similarity">
    <text evidence="1 3">Belongs to the GST superfamily. Omega family.</text>
</comment>
<dbReference type="PANTHER" id="PTHR43968:SF6">
    <property type="entry name" value="GLUTATHIONE S-TRANSFERASE OMEGA"/>
    <property type="match status" value="1"/>
</dbReference>
<dbReference type="AlphaFoldDB" id="A8JX24"/>
<dbReference type="InterPro" id="IPR040079">
    <property type="entry name" value="Glutathione_S-Trfase"/>
</dbReference>
<keyword evidence="2 3" id="KW-0560">Oxidoreductase</keyword>
<proteinExistence type="evidence at transcript level"/>
<comment type="catalytic activity">
    <reaction evidence="3">
        <text>methylarsonate + 2 glutathione + H(+) = methylarsonous acid + glutathione disulfide + H2O</text>
        <dbReference type="Rhea" id="RHEA:15969"/>
        <dbReference type="ChEBI" id="CHEBI:15377"/>
        <dbReference type="ChEBI" id="CHEBI:15378"/>
        <dbReference type="ChEBI" id="CHEBI:17826"/>
        <dbReference type="ChEBI" id="CHEBI:33409"/>
        <dbReference type="ChEBI" id="CHEBI:57925"/>
        <dbReference type="ChEBI" id="CHEBI:58297"/>
        <dbReference type="EC" id="1.20.4.2"/>
    </reaction>
</comment>
<dbReference type="InterPro" id="IPR036249">
    <property type="entry name" value="Thioredoxin-like_sf"/>
</dbReference>
<dbReference type="PRINTS" id="PR01625">
    <property type="entry name" value="GSTRNSFRASEO"/>
</dbReference>
<reference evidence="6" key="1">
    <citation type="journal article" date="2007" name="Comp. Biochem. Physiol. C Toxicol. Pharmacol.">
        <title>Molecular cloning and characterization of omega class glutathione S-transferase (GST-O) from the polychaete Neanthes succinea: biochemical comparison with theta class glutathione S-transferase (GST-T).</title>
        <authorList>
            <person name="Rhee J.S."/>
            <person name="Lee Y.M."/>
            <person name="Hwang D.S."/>
            <person name="Lee K.W."/>
            <person name="Kim I.C."/>
            <person name="Shin K.H."/>
            <person name="Raisuddin S."/>
            <person name="Lee J.S."/>
        </authorList>
    </citation>
    <scope>NUCLEOTIDE SEQUENCE</scope>
</reference>
<dbReference type="GO" id="GO:0005737">
    <property type="term" value="C:cytoplasm"/>
    <property type="evidence" value="ECO:0007669"/>
    <property type="project" value="InterPro"/>
</dbReference>
<dbReference type="InterPro" id="IPR004045">
    <property type="entry name" value="Glutathione_S-Trfase_N"/>
</dbReference>
<dbReference type="Gene3D" id="3.40.30.10">
    <property type="entry name" value="Glutaredoxin"/>
    <property type="match status" value="1"/>
</dbReference>
<evidence type="ECO:0000256" key="2">
    <source>
        <dbReference type="ARBA" id="ARBA00023002"/>
    </source>
</evidence>
<protein>
    <recommendedName>
        <fullName evidence="3">Glutathione S-transferase omega</fullName>
        <shortName evidence="3">GSTO</shortName>
        <ecNumber evidence="3">1.20.4.2</ecNumber>
        <ecNumber evidence="3">1.8.5.1</ecNumber>
        <ecNumber evidence="3">2.5.1.18</ecNumber>
    </recommendedName>
    <alternativeName>
        <fullName evidence="3">Glutathione-dependent dehydroascorbate reductase</fullName>
    </alternativeName>
    <alternativeName>
        <fullName evidence="3">Monomethylarsonic acid reductase</fullName>
    </alternativeName>
</protein>
<dbReference type="SFLD" id="SFLDS00019">
    <property type="entry name" value="Glutathione_Transferase_(cytos"/>
    <property type="match status" value="1"/>
</dbReference>
<dbReference type="Pfam" id="PF13410">
    <property type="entry name" value="GST_C_2"/>
    <property type="match status" value="1"/>
</dbReference>
<dbReference type="InterPro" id="IPR010987">
    <property type="entry name" value="Glutathione-S-Trfase_C-like"/>
</dbReference>
<dbReference type="SUPFAM" id="SSF47616">
    <property type="entry name" value="GST C-terminal domain-like"/>
    <property type="match status" value="1"/>
</dbReference>
<dbReference type="PANTHER" id="PTHR43968">
    <property type="match status" value="1"/>
</dbReference>
<dbReference type="SUPFAM" id="SSF52833">
    <property type="entry name" value="Thioredoxin-like"/>
    <property type="match status" value="1"/>
</dbReference>
<comment type="catalytic activity">
    <reaction evidence="3">
        <text>L-dehydroascorbate + 2 glutathione = glutathione disulfide + L-ascorbate</text>
        <dbReference type="Rhea" id="RHEA:24424"/>
        <dbReference type="ChEBI" id="CHEBI:38290"/>
        <dbReference type="ChEBI" id="CHEBI:57925"/>
        <dbReference type="ChEBI" id="CHEBI:58297"/>
        <dbReference type="ChEBI" id="CHEBI:58539"/>
        <dbReference type="EC" id="1.8.5.1"/>
    </reaction>
</comment>
<name>A8JX24_ALISU</name>
<dbReference type="Pfam" id="PF13417">
    <property type="entry name" value="GST_N_3"/>
    <property type="match status" value="1"/>
</dbReference>
<evidence type="ECO:0000256" key="1">
    <source>
        <dbReference type="ARBA" id="ARBA00011067"/>
    </source>
</evidence>
<dbReference type="EC" id="2.5.1.18" evidence="3"/>
<evidence type="ECO:0000259" key="4">
    <source>
        <dbReference type="PROSITE" id="PS50404"/>
    </source>
</evidence>
<dbReference type="EC" id="1.20.4.2" evidence="3"/>
<evidence type="ECO:0000256" key="3">
    <source>
        <dbReference type="RuleBase" id="RU368071"/>
    </source>
</evidence>
<dbReference type="InterPro" id="IPR005442">
    <property type="entry name" value="GST_omega"/>
</dbReference>
<evidence type="ECO:0000313" key="6">
    <source>
        <dbReference type="EMBL" id="ABR24228.1"/>
    </source>
</evidence>
<dbReference type="SFLD" id="SFLDG00358">
    <property type="entry name" value="Main_(cytGST)"/>
    <property type="match status" value="1"/>
</dbReference>
<dbReference type="PROSITE" id="PS50404">
    <property type="entry name" value="GST_NTER"/>
    <property type="match status" value="1"/>
</dbReference>
<dbReference type="FunFam" id="1.20.1050.10:FF:000009">
    <property type="entry name" value="Glutathione S-transferase omega-1"/>
    <property type="match status" value="1"/>
</dbReference>
<comment type="catalytic activity">
    <reaction evidence="3">
        <text>RX + glutathione = an S-substituted glutathione + a halide anion + H(+)</text>
        <dbReference type="Rhea" id="RHEA:16437"/>
        <dbReference type="ChEBI" id="CHEBI:15378"/>
        <dbReference type="ChEBI" id="CHEBI:16042"/>
        <dbReference type="ChEBI" id="CHEBI:17792"/>
        <dbReference type="ChEBI" id="CHEBI:57925"/>
        <dbReference type="ChEBI" id="CHEBI:90779"/>
        <dbReference type="EC" id="2.5.1.18"/>
    </reaction>
</comment>
<dbReference type="EMBL" id="EF468493">
    <property type="protein sequence ID" value="ABR24228.1"/>
    <property type="molecule type" value="mRNA"/>
</dbReference>
<accession>A8JX24</accession>
<sequence>MGDISERALQAGEPYPPLTPDKWRLYSMRFCPYAQRTRMVLLHKNIPHEIINVNLKYKPDWFLKRNPWGLAPTLELNKKVIYESAICDDYLEEIYPQNPLYPKDAYKKARHKIFMEHFAKVIPLFYEILRHKKDPLEVTAKIRERLAIFEEELTGDYFGGETDSQVGMLDLRIWPWFERFELFKMNGIDVLKPLPKLERWVERMMQEPVVKATYFPPEMHQKFFTSLFINKSPDYDIGLPTSKL</sequence>
<comment type="function">
    <text evidence="3">Exhibits glutathione-dependent thiol transferase activity. Has high dehydroascorbate reductase activity and may contribute to the recycling of ascorbic acid. Participates in the biotransformation of inorganic arsenic and reduces monomethylarsonic acid (MMA).</text>
</comment>
<dbReference type="FunFam" id="3.40.30.10:FF:000123">
    <property type="entry name" value="Glutathione transferase o1"/>
    <property type="match status" value="1"/>
</dbReference>
<dbReference type="GO" id="GO:0050610">
    <property type="term" value="F:methylarsonate reductase activity"/>
    <property type="evidence" value="ECO:0007669"/>
    <property type="project" value="UniProtKB-UniRule"/>
</dbReference>
<keyword evidence="3 6" id="KW-0808">Transferase</keyword>
<dbReference type="InterPro" id="IPR050983">
    <property type="entry name" value="GST_Omega/HSP26"/>
</dbReference>
<evidence type="ECO:0000259" key="5">
    <source>
        <dbReference type="PROSITE" id="PS50405"/>
    </source>
</evidence>
<dbReference type="EC" id="1.8.5.1" evidence="3"/>
<reference evidence="6" key="2">
    <citation type="submission" date="2007-03" db="EMBL/GenBank/DDBJ databases">
        <authorList>
            <person name="Lee J.-S."/>
        </authorList>
    </citation>
    <scope>NUCLEOTIDE SEQUENCE</scope>
</reference>
<dbReference type="InterPro" id="IPR036282">
    <property type="entry name" value="Glutathione-S-Trfase_C_sf"/>
</dbReference>
<feature type="domain" description="GST C-terminal" evidence="5">
    <location>
        <begin position="104"/>
        <end position="223"/>
    </location>
</feature>
<dbReference type="GO" id="GO:0004364">
    <property type="term" value="F:glutathione transferase activity"/>
    <property type="evidence" value="ECO:0007669"/>
    <property type="project" value="UniProtKB-UniRule"/>
</dbReference>
<dbReference type="Gene3D" id="1.20.1050.10">
    <property type="match status" value="1"/>
</dbReference>
<feature type="domain" description="GST N-terminal" evidence="4">
    <location>
        <begin position="21"/>
        <end position="99"/>
    </location>
</feature>